<evidence type="ECO:0000313" key="2">
    <source>
        <dbReference type="EMBL" id="GAE28207.1"/>
    </source>
</evidence>
<name>W4Q894_9BACI</name>
<keyword evidence="3" id="KW-1185">Reference proteome</keyword>
<dbReference type="Pfam" id="PF23491">
    <property type="entry name" value="bPH_8"/>
    <property type="match status" value="1"/>
</dbReference>
<dbReference type="AlphaFoldDB" id="W4Q894"/>
<organism evidence="2 3">
    <name type="scientific">Halalkalibacter wakoensis JCM 9140</name>
    <dbReference type="NCBI Taxonomy" id="1236970"/>
    <lineage>
        <taxon>Bacteria</taxon>
        <taxon>Bacillati</taxon>
        <taxon>Bacillota</taxon>
        <taxon>Bacilli</taxon>
        <taxon>Bacillales</taxon>
        <taxon>Bacillaceae</taxon>
        <taxon>Halalkalibacter</taxon>
    </lineage>
</organism>
<accession>W4Q894</accession>
<dbReference type="Proteomes" id="UP000018890">
    <property type="component" value="Unassembled WGS sequence"/>
</dbReference>
<sequence>MFEVKVKKLAEHIEIKWQLSTIRILISDIVEVFSDETYGGEEKPAIRIGYPYGTTDRVTIKTKNKTYLLYTSQPSLKEKIISYLS</sequence>
<dbReference type="InterPro" id="IPR055365">
    <property type="entry name" value="PH_SunI-like"/>
</dbReference>
<evidence type="ECO:0000313" key="3">
    <source>
        <dbReference type="Proteomes" id="UP000018890"/>
    </source>
</evidence>
<gene>
    <name evidence="2" type="ORF">JCM9140_4417</name>
</gene>
<protein>
    <recommendedName>
        <fullName evidence="1">Sublancin immunity protein SunI-like PH domain-containing protein</fullName>
    </recommendedName>
</protein>
<dbReference type="STRING" id="1236970.JCM9140_4417"/>
<dbReference type="RefSeq" id="WP_034750578.1">
    <property type="nucleotide sequence ID" value="NZ_BAUT01000088.1"/>
</dbReference>
<dbReference type="EMBL" id="BAUT01000088">
    <property type="protein sequence ID" value="GAE28207.1"/>
    <property type="molecule type" value="Genomic_DNA"/>
</dbReference>
<feature type="domain" description="Sublancin immunity protein SunI-like PH" evidence="1">
    <location>
        <begin position="2"/>
        <end position="80"/>
    </location>
</feature>
<evidence type="ECO:0000259" key="1">
    <source>
        <dbReference type="Pfam" id="PF23491"/>
    </source>
</evidence>
<proteinExistence type="predicted"/>
<comment type="caution">
    <text evidence="2">The sequence shown here is derived from an EMBL/GenBank/DDBJ whole genome shotgun (WGS) entry which is preliminary data.</text>
</comment>
<reference evidence="2" key="1">
    <citation type="journal article" date="2014" name="Genome Announc.">
        <title>Draft Genome Sequences of Three Alkaliphilic Bacillus Strains, Bacillus wakoensis JCM 9140T, Bacillus akibai JCM 9157T, and Bacillus hemicellulosilyticus JCM 9152T.</title>
        <authorList>
            <person name="Yuki M."/>
            <person name="Oshima K."/>
            <person name="Suda W."/>
            <person name="Oshida Y."/>
            <person name="Kitamura K."/>
            <person name="Iida T."/>
            <person name="Hattori M."/>
            <person name="Ohkuma M."/>
        </authorList>
    </citation>
    <scope>NUCLEOTIDE SEQUENCE [LARGE SCALE GENOMIC DNA]</scope>
    <source>
        <strain evidence="2">JCM 9140</strain>
    </source>
</reference>
<dbReference type="OrthoDB" id="2623008at2"/>